<dbReference type="InterPro" id="IPR011204">
    <property type="entry name" value="Virulence_RhuM-like"/>
</dbReference>
<gene>
    <name evidence="1" type="ordered locus">Lcho_4168</name>
</gene>
<dbReference type="PANTHER" id="PTHR35810">
    <property type="entry name" value="CYTOPLASMIC PROTEIN-RELATED"/>
    <property type="match status" value="1"/>
</dbReference>
<dbReference type="KEGG" id="lch:Lcho_4168"/>
<keyword evidence="2" id="KW-1185">Reference proteome</keyword>
<dbReference type="eggNOG" id="COG3943">
    <property type="taxonomic scope" value="Bacteria"/>
</dbReference>
<dbReference type="Proteomes" id="UP000001693">
    <property type="component" value="Chromosome"/>
</dbReference>
<dbReference type="OrthoDB" id="9802752at2"/>
<dbReference type="AlphaFoldDB" id="B1XYI3"/>
<dbReference type="STRING" id="395495.Lcho_4168"/>
<dbReference type="HOGENOM" id="CLU_048266_0_0_4"/>
<dbReference type="EMBL" id="CP001013">
    <property type="protein sequence ID" value="ACB36419.1"/>
    <property type="molecule type" value="Genomic_DNA"/>
</dbReference>
<protein>
    <recommendedName>
        <fullName evidence="3">Hydroxyacid dehydrogenase</fullName>
    </recommendedName>
</protein>
<organism evidence="1 2">
    <name type="scientific">Leptothrix cholodnii (strain ATCC 51168 / LMG 8142 / SP-6)</name>
    <name type="common">Leptothrix discophora (strain SP-6)</name>
    <dbReference type="NCBI Taxonomy" id="395495"/>
    <lineage>
        <taxon>Bacteria</taxon>
        <taxon>Pseudomonadati</taxon>
        <taxon>Pseudomonadota</taxon>
        <taxon>Betaproteobacteria</taxon>
        <taxon>Burkholderiales</taxon>
        <taxon>Sphaerotilaceae</taxon>
        <taxon>Leptothrix</taxon>
    </lineage>
</organism>
<reference evidence="1 2" key="1">
    <citation type="submission" date="2008-03" db="EMBL/GenBank/DDBJ databases">
        <title>Complete sequence of Leptothrix cholodnii SP-6.</title>
        <authorList>
            <consortium name="US DOE Joint Genome Institute"/>
            <person name="Copeland A."/>
            <person name="Lucas S."/>
            <person name="Lapidus A."/>
            <person name="Glavina del Rio T."/>
            <person name="Dalin E."/>
            <person name="Tice H."/>
            <person name="Bruce D."/>
            <person name="Goodwin L."/>
            <person name="Pitluck S."/>
            <person name="Chertkov O."/>
            <person name="Brettin T."/>
            <person name="Detter J.C."/>
            <person name="Han C."/>
            <person name="Kuske C.R."/>
            <person name="Schmutz J."/>
            <person name="Larimer F."/>
            <person name="Land M."/>
            <person name="Hauser L."/>
            <person name="Kyrpides N."/>
            <person name="Lykidis A."/>
            <person name="Emerson D."/>
            <person name="Richardson P."/>
        </authorList>
    </citation>
    <scope>NUCLEOTIDE SEQUENCE [LARGE SCALE GENOMIC DNA]</scope>
    <source>
        <strain evidence="2">ATCC 51168 / LMG 8142 / SP-6</strain>
    </source>
</reference>
<dbReference type="PIRSF" id="PIRSF015268">
    <property type="entry name" value="Virulence_RhuM"/>
    <property type="match status" value="1"/>
</dbReference>
<dbReference type="RefSeq" id="WP_012349160.1">
    <property type="nucleotide sequence ID" value="NC_010524.1"/>
</dbReference>
<accession>B1XYI3</accession>
<dbReference type="Pfam" id="PF13310">
    <property type="entry name" value="Virulence_RhuM"/>
    <property type="match status" value="1"/>
</dbReference>
<evidence type="ECO:0000313" key="2">
    <source>
        <dbReference type="Proteomes" id="UP000001693"/>
    </source>
</evidence>
<name>B1XYI3_LEPCP</name>
<evidence type="ECO:0000313" key="1">
    <source>
        <dbReference type="EMBL" id="ACB36419.1"/>
    </source>
</evidence>
<proteinExistence type="predicted"/>
<dbReference type="PANTHER" id="PTHR35810:SF1">
    <property type="entry name" value="CYTOPLASMIC PROTEIN"/>
    <property type="match status" value="1"/>
</dbReference>
<sequence length="366" mass="41530">MSRPPEPSVAPTGGEFVLFQTQDAQTRVQVRLIDGVLWLTQRQMAELYQKDVRTVSEHLKNVYTDGELNPDSTIRKFRIVAREGARDVERLVDHYNLDAVLQVGYRVRSPRGAQFRQWATETLKSYLVKGFVLDDERFKRGADAEYFDELLARIRDIRSSEKVFWRKVLDIYATSVDYDARAEASQRFFATVQNKMHWATHGHTAAELIALRADASKPQMGLLTWAAAPQGGAPRKADASVAKNYLTEDELQVLNRIVNAYLEFAELQALDRKPMTMAQWITKLDDFLRLSGREILTHAGRITAEAAQGKAEAAFELYRQQQRALPSRAEQDFEATLLQPVKALAKQVLDKPSKPRPVNKTKKGGV</sequence>
<evidence type="ECO:0008006" key="3">
    <source>
        <dbReference type="Google" id="ProtNLM"/>
    </source>
</evidence>